<evidence type="ECO:0000313" key="2">
    <source>
        <dbReference type="Proteomes" id="UP000092993"/>
    </source>
</evidence>
<dbReference type="AlphaFoldDB" id="A0A1C7MJE1"/>
<dbReference type="OMA" id="DWELECD"/>
<accession>A0A1C7MJE1</accession>
<sequence>MANICEFLLSAQAPLQGFIVKGGIRLHPRDIYVDVSAVLTSTFDWNFVYADVLVWPSTSRTSVILPDGGAISLFARQFTSDTPVTLEISARSQDEAKLIVYASFLDQPISFTTPTATTITPLDLGADSLHVGAVITVANGSASVEYLTHYDVQDLDGDSQLSKLLTTQLRIASILFWLSPSLAANITTHVISATSESSACALLNMQANALAHQLSVSAIGGPSLSYAPVLTLDTYQTSLDGAIDAVAAFQTQYDRFSDRKTSLVDQKQAWGTMAAHAEDAVRMQTQMVEDAKAKWVSAGDILNAAEVGLREHQITIKEKQMYFKLGVEAWKQKKMLLAVVDILLAAVTFAISIGAICIGDPAPAAAAPAEAAGAIKTVEEAAEAASGVTKLIQLMTMKTLKEVSEELDKLYEATRKNVDTLNGIAVDLDAGMSPFPKVESGNAELESIVGIAAWDKWVLEMDDQMEFAVSEDIGGASDYRLELRKQAIDGKMVAQARAQAVKAGQEYIQLQLALQLAKADLTRLKVLQETYEGEKEQLAEAEARFYDRLDLMRTSVLIEMRNAVWAYKYYTLRQSAVQLDPLKSAEEYRADKQMLVQELEGYLGTYSSDKSPFSYQRDSNQLSLGPTFITSLQTTGKTTFSLLPPSAAQTSSSGPFTHGTNFRVRGMRAFLLGAVPKSGAFSPDGTALISLTILTSGVYTDVREDGSLWSFTSMPLRRPFQYRVGSDTKAREERVEIDSLFESKYHMDPTPFTQWTIEINNLETLDLSALNGVRLEWEGSAYFE</sequence>
<evidence type="ECO:0000313" key="1">
    <source>
        <dbReference type="EMBL" id="OBZ76539.1"/>
    </source>
</evidence>
<comment type="caution">
    <text evidence="1">The sequence shown here is derived from an EMBL/GenBank/DDBJ whole genome shotgun (WGS) entry which is preliminary data.</text>
</comment>
<reference evidence="1 2" key="1">
    <citation type="submission" date="2016-03" db="EMBL/GenBank/DDBJ databases">
        <title>Whole genome sequencing of Grifola frondosa 9006-11.</title>
        <authorList>
            <person name="Min B."/>
            <person name="Park H."/>
            <person name="Kim J.-G."/>
            <person name="Cho H."/>
            <person name="Oh Y.-L."/>
            <person name="Kong W.-S."/>
            <person name="Choi I.-G."/>
        </authorList>
    </citation>
    <scope>NUCLEOTIDE SEQUENCE [LARGE SCALE GENOMIC DNA]</scope>
    <source>
        <strain evidence="1 2">9006-11</strain>
    </source>
</reference>
<keyword evidence="2" id="KW-1185">Reference proteome</keyword>
<dbReference type="PANTHER" id="PTHR34714:SF2">
    <property type="entry name" value="EGF-LIKE DOMAIN-CONTAINING PROTEIN"/>
    <property type="match status" value="1"/>
</dbReference>
<dbReference type="PANTHER" id="PTHR34714">
    <property type="entry name" value="EGF-LIKE DOMAIN-CONTAINING PROTEIN"/>
    <property type="match status" value="1"/>
</dbReference>
<name>A0A1C7MJE1_GRIFR</name>
<dbReference type="Proteomes" id="UP000092993">
    <property type="component" value="Unassembled WGS sequence"/>
</dbReference>
<gene>
    <name evidence="1" type="ORF">A0H81_03146</name>
</gene>
<organism evidence="1 2">
    <name type="scientific">Grifola frondosa</name>
    <name type="common">Maitake</name>
    <name type="synonym">Polyporus frondosus</name>
    <dbReference type="NCBI Taxonomy" id="5627"/>
    <lineage>
        <taxon>Eukaryota</taxon>
        <taxon>Fungi</taxon>
        <taxon>Dikarya</taxon>
        <taxon>Basidiomycota</taxon>
        <taxon>Agaricomycotina</taxon>
        <taxon>Agaricomycetes</taxon>
        <taxon>Polyporales</taxon>
        <taxon>Grifolaceae</taxon>
        <taxon>Grifola</taxon>
    </lineage>
</organism>
<proteinExistence type="predicted"/>
<dbReference type="EMBL" id="LUGG01000003">
    <property type="protein sequence ID" value="OBZ76539.1"/>
    <property type="molecule type" value="Genomic_DNA"/>
</dbReference>
<protein>
    <submittedName>
        <fullName evidence="1">Uncharacterized protein</fullName>
    </submittedName>
</protein>
<dbReference type="OrthoDB" id="3509531at2759"/>